<organism evidence="1 2">
    <name type="scientific">Borreliella garinii PBr</name>
    <dbReference type="NCBI Taxonomy" id="498743"/>
    <lineage>
        <taxon>Bacteria</taxon>
        <taxon>Pseudomonadati</taxon>
        <taxon>Spirochaetota</taxon>
        <taxon>Spirochaetia</taxon>
        <taxon>Spirochaetales</taxon>
        <taxon>Borreliaceae</taxon>
        <taxon>Borreliella</taxon>
    </lineage>
</organism>
<dbReference type="RefSeq" id="WP_012622190.1">
    <property type="nucleotide sequence ID" value="NC_011857.1"/>
</dbReference>
<keyword evidence="2" id="KW-1185">Reference proteome</keyword>
<dbReference type="EMBL" id="CP001302">
    <property type="protein sequence ID" value="ACL34494.1"/>
    <property type="molecule type" value="Genomic_DNA"/>
</dbReference>
<keyword evidence="1" id="KW-0614">Plasmid</keyword>
<evidence type="ECO:0000313" key="2">
    <source>
        <dbReference type="Proteomes" id="UP000006103"/>
    </source>
</evidence>
<sequence length="172" mass="19675">MNFSREGMEKSFVSSTGHIQIAKENHFNLKFSSLKGELLLEEKDINFIRDEIISYDKLQSTNLIFNFDGLLGNSSTSNPVFKFVYEEPRYNYKQSVFAEGELFFMILMQISFYLGSNLASSFGIEKIIETNSNFILMTNLFGKGLNFQNIKVAGIIKFPFSTADNIFAITIY</sequence>
<dbReference type="AlphaFoldDB" id="B8F0T0"/>
<accession>B8F0T0</accession>
<name>B8F0T0_BORGR</name>
<evidence type="ECO:0000313" key="1">
    <source>
        <dbReference type="EMBL" id="ACL34494.1"/>
    </source>
</evidence>
<proteinExistence type="predicted"/>
<dbReference type="Proteomes" id="UP000006103">
    <property type="component" value="Plasmid PBr_lp36"/>
</dbReference>
<protein>
    <submittedName>
        <fullName evidence="1">Uncharacterized protein</fullName>
    </submittedName>
</protein>
<reference evidence="1 2" key="1">
    <citation type="journal article" date="2011" name="J. Bacteriol.">
        <title>Whole-genome sequences of two Borrelia afzelii and two Borrelia garinii Lyme disease agent isolates.</title>
        <authorList>
            <person name="Casjens S.R."/>
            <person name="Mongodin E.F."/>
            <person name="Qiu W.-G."/>
            <person name="Dunn J.J."/>
            <person name="Luft B.J."/>
            <person name="Fraser-Liggett C.M."/>
            <person name="Schutzer S.E."/>
        </authorList>
    </citation>
    <scope>NUCLEOTIDE SEQUENCE [LARGE SCALE GENOMIC DNA]</scope>
    <source>
        <strain evidence="1 2">PBr</strain>
    </source>
</reference>
<gene>
    <name evidence="1" type="ORF">BGAPBR_K0047</name>
</gene>
<geneLocation type="plasmid" evidence="1 2">
    <name>PBr_lp36</name>
</geneLocation>